<dbReference type="PRINTS" id="PR00019">
    <property type="entry name" value="LEURICHRPT"/>
</dbReference>
<dbReference type="Pfam" id="PF08263">
    <property type="entry name" value="LRRNT_2"/>
    <property type="match status" value="1"/>
</dbReference>
<evidence type="ECO:0000256" key="10">
    <source>
        <dbReference type="ARBA" id="ARBA00023180"/>
    </source>
</evidence>
<evidence type="ECO:0000256" key="9">
    <source>
        <dbReference type="ARBA" id="ARBA00023136"/>
    </source>
</evidence>
<dbReference type="InterPro" id="IPR055414">
    <property type="entry name" value="LRR_R13L4/SHOC2-like"/>
</dbReference>
<dbReference type="InterPro" id="IPR046956">
    <property type="entry name" value="RLP23-like"/>
</dbReference>
<feature type="domain" description="Disease resistance R13L4/SHOC-2-like LRR" evidence="14">
    <location>
        <begin position="415"/>
        <end position="627"/>
    </location>
</feature>
<dbReference type="Pfam" id="PF13855">
    <property type="entry name" value="LRR_8"/>
    <property type="match status" value="2"/>
</dbReference>
<dbReference type="InterPro" id="IPR032675">
    <property type="entry name" value="LRR_dom_sf"/>
</dbReference>
<evidence type="ECO:0000256" key="7">
    <source>
        <dbReference type="ARBA" id="ARBA00022737"/>
    </source>
</evidence>
<evidence type="ECO:0000256" key="11">
    <source>
        <dbReference type="SAM" id="Phobius"/>
    </source>
</evidence>
<organism evidence="15 16">
    <name type="scientific">Urochloa decumbens</name>
    <dbReference type="NCBI Taxonomy" id="240449"/>
    <lineage>
        <taxon>Eukaryota</taxon>
        <taxon>Viridiplantae</taxon>
        <taxon>Streptophyta</taxon>
        <taxon>Embryophyta</taxon>
        <taxon>Tracheophyta</taxon>
        <taxon>Spermatophyta</taxon>
        <taxon>Magnoliopsida</taxon>
        <taxon>Liliopsida</taxon>
        <taxon>Poales</taxon>
        <taxon>Poaceae</taxon>
        <taxon>PACMAD clade</taxon>
        <taxon>Panicoideae</taxon>
        <taxon>Panicodae</taxon>
        <taxon>Paniceae</taxon>
        <taxon>Melinidinae</taxon>
        <taxon>Urochloa</taxon>
    </lineage>
</organism>
<keyword evidence="3" id="KW-1003">Cell membrane</keyword>
<keyword evidence="6 12" id="KW-0732">Signal</keyword>
<dbReference type="Pfam" id="PF13516">
    <property type="entry name" value="LRR_6"/>
    <property type="match status" value="1"/>
</dbReference>
<feature type="transmembrane region" description="Helical" evidence="11">
    <location>
        <begin position="1119"/>
        <end position="1139"/>
    </location>
</feature>
<protein>
    <recommendedName>
        <fullName evidence="17">Leucine-rich repeat-containing N-terminal plant-type domain-containing protein</fullName>
    </recommendedName>
</protein>
<reference evidence="16" key="1">
    <citation type="submission" date="2024-06" db="EMBL/GenBank/DDBJ databases">
        <authorList>
            <person name="Ryan C."/>
        </authorList>
    </citation>
    <scope>NUCLEOTIDE SEQUENCE [LARGE SCALE GENOMIC DNA]</scope>
</reference>
<evidence type="ECO:0000256" key="1">
    <source>
        <dbReference type="ARBA" id="ARBA00004251"/>
    </source>
</evidence>
<dbReference type="GO" id="GO:0005886">
    <property type="term" value="C:plasma membrane"/>
    <property type="evidence" value="ECO:0007669"/>
    <property type="project" value="UniProtKB-SubCell"/>
</dbReference>
<reference evidence="15 16" key="2">
    <citation type="submission" date="2024-10" db="EMBL/GenBank/DDBJ databases">
        <authorList>
            <person name="Ryan C."/>
        </authorList>
    </citation>
    <scope>NUCLEOTIDE SEQUENCE [LARGE SCALE GENOMIC DNA]</scope>
</reference>
<evidence type="ECO:0000256" key="4">
    <source>
        <dbReference type="ARBA" id="ARBA00022614"/>
    </source>
</evidence>
<proteinExistence type="inferred from homology"/>
<evidence type="ECO:0000313" key="15">
    <source>
        <dbReference type="EMBL" id="CAL4899322.1"/>
    </source>
</evidence>
<name>A0ABC8VZ94_9POAL</name>
<evidence type="ECO:0000256" key="6">
    <source>
        <dbReference type="ARBA" id="ARBA00022729"/>
    </source>
</evidence>
<keyword evidence="5 11" id="KW-0812">Transmembrane</keyword>
<dbReference type="InterPro" id="IPR003591">
    <property type="entry name" value="Leu-rich_rpt_typical-subtyp"/>
</dbReference>
<sequence length="1157" mass="129011">MASTNSLIPLFILLHLLSLSQAISTVPCHLEQAAALLQLKRSFLFDYSITTLPSWQAGTNCCLWEGVVCDNVSGHVTVLDLSGRSLYSYSLDGALFNLTSLQRLDLSMNDFGGSRIPAVGFERLLVLTHLNLSYSGFYGQIPIGIGKLTSLISLDLSSFHNIDGAEIDTLYNIVDSFNLLLLQEPSFETLMANLTNLRELYLDGVDISSSGEDWSRTLGKSVPHLQVLSMAYCRLLGPIHSSMSRVRSLNVINLKINFRISGVIPEFFADFQNLSVLQVSYNNFSGWFPHKILQLKNLRVLDVSHNYQLLGHFPRFPNGSSLQTLNLQQTLFSGVRLSNFNNLISLTQLGADGKSIFMEPPYLFVNKLGPINTLQLSLTGSGELDSFYSWITDLQSLTTLKLSDYYSSKTLPSWIGNLTHLKSLDIRYCSFTGSIPSSVGNLSTLEYITISDCAFFGKLPSSIGNLKNLRFLQISDTHLSGPITPAIGDLDNLEVVILRACSFSGRIPNVIANMTKLIFVDLSQNDLTGDVQTFLFTLPLLLQLDLSSNQLSGPIQEFNTRSSRLQIANLNDNNFSEKIPWSFFWLTNLVDLDLSSNNLTGLVDLDSFWRLRKLVYLDLSGNQLHVRDGKDSNCTFPLLPKLTNLGLKSCSMTKIPSFLMYLDYITSLDLSCNKIVGTIPMWIWEKWEDSLSNLNLSHNVFTDLQLTSSILPNGHLASLDLSYNRIQGQIPMPNMLKTARSLEAILDYSNNRFTSVMLNFTLYLRQTVYLKMSNNNISGYIPHSICNSSNLEVLDLANNNFSGLAPFCLIEDSHLSILNLRGNHFEGELPYNINSQCNLQTIDLNGNNIQGQLPRALSKCTYLEVLDIGNNRIVDIFPSWLGNLSNLRVLVLRSNQFYGALDDPIRLAKSQGHFSMLQIIDMASNNFSGNLKPEWLNMFKCMMQKTNETGQIIDHSAFSYYYQDTVALIDKGQYITFERILTALTAIDLSNNKLDGTIPELVGNLVSLHILNLSHNAFTGNIPSKLGKMGQLESLDLSWNHFSGEIPQELANLTFLETLDLSNNNLDGRIPQSGQFGTFENNSFQGNTGLCGPPLSRQCSSSSQPKEDQANMAQDHLDYALFLFVGLGFGLGFAAAILLKQVPLGKFYRILSIFQRC</sequence>
<feature type="signal peptide" evidence="12">
    <location>
        <begin position="1"/>
        <end position="22"/>
    </location>
</feature>
<dbReference type="Pfam" id="PF00560">
    <property type="entry name" value="LRR_1"/>
    <property type="match status" value="7"/>
</dbReference>
<gene>
    <name evidence="15" type="ORF">URODEC1_LOCUS8156</name>
</gene>
<dbReference type="PANTHER" id="PTHR48061:SF45">
    <property type="entry name" value="LEUCINE-RICH REPEAT-CONTAINING N-TERMINAL PLANT-TYPE DOMAIN-CONTAINING PROTEIN"/>
    <property type="match status" value="1"/>
</dbReference>
<evidence type="ECO:0000256" key="8">
    <source>
        <dbReference type="ARBA" id="ARBA00022989"/>
    </source>
</evidence>
<dbReference type="Proteomes" id="UP001497457">
    <property type="component" value="Chromosome 11b"/>
</dbReference>
<keyword evidence="10" id="KW-0325">Glycoprotein</keyword>
<dbReference type="Pfam" id="PF23598">
    <property type="entry name" value="LRR_14"/>
    <property type="match status" value="1"/>
</dbReference>
<evidence type="ECO:0008006" key="17">
    <source>
        <dbReference type="Google" id="ProtNLM"/>
    </source>
</evidence>
<dbReference type="PROSITE" id="PS51450">
    <property type="entry name" value="LRR"/>
    <property type="match status" value="1"/>
</dbReference>
<keyword evidence="7" id="KW-0677">Repeat</keyword>
<evidence type="ECO:0000256" key="12">
    <source>
        <dbReference type="SAM" id="SignalP"/>
    </source>
</evidence>
<keyword evidence="4" id="KW-0433">Leucine-rich repeat</keyword>
<evidence type="ECO:0000256" key="3">
    <source>
        <dbReference type="ARBA" id="ARBA00022475"/>
    </source>
</evidence>
<keyword evidence="9 11" id="KW-0472">Membrane</keyword>
<dbReference type="SMART" id="SM00369">
    <property type="entry name" value="LRR_TYP"/>
    <property type="match status" value="8"/>
</dbReference>
<keyword evidence="8 11" id="KW-1133">Transmembrane helix</keyword>
<dbReference type="PANTHER" id="PTHR48061">
    <property type="entry name" value="LEUCINE-RICH REPEAT RECEPTOR PROTEIN KINASE EMS1-LIKE-RELATED"/>
    <property type="match status" value="1"/>
</dbReference>
<comment type="similarity">
    <text evidence="2">Belongs to the RLP family.</text>
</comment>
<feature type="domain" description="Leucine-rich repeat-containing N-terminal plant-type" evidence="13">
    <location>
        <begin position="31"/>
        <end position="70"/>
    </location>
</feature>
<feature type="chain" id="PRO_5044864363" description="Leucine-rich repeat-containing N-terminal plant-type domain-containing protein" evidence="12">
    <location>
        <begin position="23"/>
        <end position="1157"/>
    </location>
</feature>
<dbReference type="EMBL" id="OZ075121">
    <property type="protein sequence ID" value="CAL4899322.1"/>
    <property type="molecule type" value="Genomic_DNA"/>
</dbReference>
<comment type="subcellular location">
    <subcellularLocation>
        <location evidence="1">Cell membrane</location>
        <topology evidence="1">Single-pass type I membrane protein</topology>
    </subcellularLocation>
</comment>
<accession>A0ABC8VZ94</accession>
<dbReference type="SUPFAM" id="SSF52058">
    <property type="entry name" value="L domain-like"/>
    <property type="match status" value="3"/>
</dbReference>
<evidence type="ECO:0000256" key="5">
    <source>
        <dbReference type="ARBA" id="ARBA00022692"/>
    </source>
</evidence>
<dbReference type="Gene3D" id="3.80.10.10">
    <property type="entry name" value="Ribonuclease Inhibitor"/>
    <property type="match status" value="4"/>
</dbReference>
<keyword evidence="16" id="KW-1185">Reference proteome</keyword>
<dbReference type="FunFam" id="3.80.10.10:FF:000041">
    <property type="entry name" value="LRR receptor-like serine/threonine-protein kinase ERECTA"/>
    <property type="match status" value="1"/>
</dbReference>
<dbReference type="SMART" id="SM00365">
    <property type="entry name" value="LRR_SD22"/>
    <property type="match status" value="6"/>
</dbReference>
<dbReference type="InterPro" id="IPR001611">
    <property type="entry name" value="Leu-rich_rpt"/>
</dbReference>
<evidence type="ECO:0000259" key="13">
    <source>
        <dbReference type="Pfam" id="PF08263"/>
    </source>
</evidence>
<dbReference type="FunFam" id="3.80.10.10:FF:000095">
    <property type="entry name" value="LRR receptor-like serine/threonine-protein kinase GSO1"/>
    <property type="match status" value="2"/>
</dbReference>
<dbReference type="AlphaFoldDB" id="A0ABC8VZ94"/>
<dbReference type="InterPro" id="IPR013210">
    <property type="entry name" value="LRR_N_plant-typ"/>
</dbReference>
<evidence type="ECO:0000256" key="2">
    <source>
        <dbReference type="ARBA" id="ARBA00009592"/>
    </source>
</evidence>
<evidence type="ECO:0000313" key="16">
    <source>
        <dbReference type="Proteomes" id="UP001497457"/>
    </source>
</evidence>
<evidence type="ECO:0000259" key="14">
    <source>
        <dbReference type="Pfam" id="PF23598"/>
    </source>
</evidence>